<name>A0A2X2CXY4_PSELU</name>
<dbReference type="Proteomes" id="UP000250443">
    <property type="component" value="Unassembled WGS sequence"/>
</dbReference>
<evidence type="ECO:0000313" key="2">
    <source>
        <dbReference type="Proteomes" id="UP000250443"/>
    </source>
</evidence>
<gene>
    <name evidence="1" type="ORF">NCTC11842_03807</name>
</gene>
<proteinExistence type="predicted"/>
<organism evidence="1 2">
    <name type="scientific">Pseudomonas luteola</name>
    <dbReference type="NCBI Taxonomy" id="47886"/>
    <lineage>
        <taxon>Bacteria</taxon>
        <taxon>Pseudomonadati</taxon>
        <taxon>Pseudomonadota</taxon>
        <taxon>Gammaproteobacteria</taxon>
        <taxon>Pseudomonadales</taxon>
        <taxon>Pseudomonadaceae</taxon>
        <taxon>Pseudomonas</taxon>
    </lineage>
</organism>
<sequence length="46" mass="5028">MTAEVLAMKPGGIGVVNAKRLSSEQGLRPWILVKLGRGTFVFITER</sequence>
<protein>
    <submittedName>
        <fullName evidence="1">Uncharacterized protein</fullName>
    </submittedName>
</protein>
<dbReference type="AlphaFoldDB" id="A0A2X2CXY4"/>
<accession>A0A2X2CXY4</accession>
<evidence type="ECO:0000313" key="1">
    <source>
        <dbReference type="EMBL" id="SPZ11561.1"/>
    </source>
</evidence>
<reference evidence="1 2" key="1">
    <citation type="submission" date="2018-06" db="EMBL/GenBank/DDBJ databases">
        <authorList>
            <consortium name="Pathogen Informatics"/>
            <person name="Doyle S."/>
        </authorList>
    </citation>
    <scope>NUCLEOTIDE SEQUENCE [LARGE SCALE GENOMIC DNA]</scope>
    <source>
        <strain evidence="1 2">NCTC11842</strain>
    </source>
</reference>
<dbReference type="EMBL" id="UAUF01000014">
    <property type="protein sequence ID" value="SPZ11561.1"/>
    <property type="molecule type" value="Genomic_DNA"/>
</dbReference>